<proteinExistence type="predicted"/>
<sequence>TGQLEENITDTTIRNRLSSLKRNIKLLTGRQYNSAENKDLEIFITKDLAQNGKIATGAYTKPVAPLPVAEDLIRFMWACDEYQFTHPRARLQLAFSVVLMTLLGSRPGEFIESAAWKHSNEGLLYGDIDLVRYQNGTYVGFLLHLRLRNRKGHRNNKKHSPVMLLYEEASMRSMCPVTHFMALALADGVFEECTSFQDIEAKELPPGSSLYKYRYKSEAKQRPILRSILSDGSVSENGILTYECFNNMLKGIGQRAGYEDRLSAYCFRRAYAKAVEST</sequence>
<dbReference type="InterPro" id="IPR021842">
    <property type="entry name" value="DUF3435"/>
</dbReference>
<dbReference type="GeneID" id="54354831"/>
<dbReference type="Pfam" id="PF11917">
    <property type="entry name" value="DUF3435"/>
    <property type="match status" value="1"/>
</dbReference>
<protein>
    <submittedName>
        <fullName evidence="1">Uncharacterized protein</fullName>
    </submittedName>
</protein>
<evidence type="ECO:0000313" key="1">
    <source>
        <dbReference type="EMBL" id="KAF1923269.1"/>
    </source>
</evidence>
<dbReference type="OrthoDB" id="3943630at2759"/>
<feature type="non-terminal residue" evidence="1">
    <location>
        <position position="1"/>
    </location>
</feature>
<dbReference type="PANTHER" id="PTHR37535:SF3">
    <property type="entry name" value="FLUG DOMAIN-CONTAINING PROTEIN"/>
    <property type="match status" value="1"/>
</dbReference>
<reference evidence="1" key="1">
    <citation type="journal article" date="2020" name="Stud. Mycol.">
        <title>101 Dothideomycetes genomes: a test case for predicting lifestyles and emergence of pathogens.</title>
        <authorList>
            <person name="Haridas S."/>
            <person name="Albert R."/>
            <person name="Binder M."/>
            <person name="Bloem J."/>
            <person name="Labutti K."/>
            <person name="Salamov A."/>
            <person name="Andreopoulos B."/>
            <person name="Baker S."/>
            <person name="Barry K."/>
            <person name="Bills G."/>
            <person name="Bluhm B."/>
            <person name="Cannon C."/>
            <person name="Castanera R."/>
            <person name="Culley D."/>
            <person name="Daum C."/>
            <person name="Ezra D."/>
            <person name="Gonzalez J."/>
            <person name="Henrissat B."/>
            <person name="Kuo A."/>
            <person name="Liang C."/>
            <person name="Lipzen A."/>
            <person name="Lutzoni F."/>
            <person name="Magnuson J."/>
            <person name="Mondo S."/>
            <person name="Nolan M."/>
            <person name="Ohm R."/>
            <person name="Pangilinan J."/>
            <person name="Park H.-J."/>
            <person name="Ramirez L."/>
            <person name="Alfaro M."/>
            <person name="Sun H."/>
            <person name="Tritt A."/>
            <person name="Yoshinaga Y."/>
            <person name="Zwiers L.-H."/>
            <person name="Turgeon B."/>
            <person name="Goodwin S."/>
            <person name="Spatafora J."/>
            <person name="Crous P."/>
            <person name="Grigoriev I."/>
        </authorList>
    </citation>
    <scope>NUCLEOTIDE SEQUENCE</scope>
    <source>
        <strain evidence="1">CBS 183.55</strain>
    </source>
</reference>
<dbReference type="PANTHER" id="PTHR37535">
    <property type="entry name" value="FLUG DOMAIN PROTEIN"/>
    <property type="match status" value="1"/>
</dbReference>
<dbReference type="EMBL" id="ML979007">
    <property type="protein sequence ID" value="KAF1923269.1"/>
    <property type="molecule type" value="Genomic_DNA"/>
</dbReference>
<organism evidence="1 2">
    <name type="scientific">Didymella exigua CBS 183.55</name>
    <dbReference type="NCBI Taxonomy" id="1150837"/>
    <lineage>
        <taxon>Eukaryota</taxon>
        <taxon>Fungi</taxon>
        <taxon>Dikarya</taxon>
        <taxon>Ascomycota</taxon>
        <taxon>Pezizomycotina</taxon>
        <taxon>Dothideomycetes</taxon>
        <taxon>Pleosporomycetidae</taxon>
        <taxon>Pleosporales</taxon>
        <taxon>Pleosporineae</taxon>
        <taxon>Didymellaceae</taxon>
        <taxon>Didymella</taxon>
    </lineage>
</organism>
<gene>
    <name evidence="1" type="ORF">M421DRAFT_75758</name>
</gene>
<keyword evidence="2" id="KW-1185">Reference proteome</keyword>
<dbReference type="Proteomes" id="UP000800082">
    <property type="component" value="Unassembled WGS sequence"/>
</dbReference>
<accession>A0A6A5R7F5</accession>
<dbReference type="RefSeq" id="XP_033443522.1">
    <property type="nucleotide sequence ID" value="XM_033597164.1"/>
</dbReference>
<evidence type="ECO:0000313" key="2">
    <source>
        <dbReference type="Proteomes" id="UP000800082"/>
    </source>
</evidence>
<dbReference type="AlphaFoldDB" id="A0A6A5R7F5"/>
<name>A0A6A5R7F5_9PLEO</name>